<dbReference type="SUPFAM" id="SSF53067">
    <property type="entry name" value="Actin-like ATPase domain"/>
    <property type="match status" value="1"/>
</dbReference>
<dbReference type="GO" id="GO:0016301">
    <property type="term" value="F:kinase activity"/>
    <property type="evidence" value="ECO:0007669"/>
    <property type="project" value="UniProtKB-KW"/>
</dbReference>
<comment type="caution">
    <text evidence="3">The sequence shown here is derived from an EMBL/GenBank/DDBJ whole genome shotgun (WGS) entry which is preliminary data.</text>
</comment>
<dbReference type="InterPro" id="IPR036388">
    <property type="entry name" value="WH-like_DNA-bd_sf"/>
</dbReference>
<proteinExistence type="inferred from homology"/>
<evidence type="ECO:0000256" key="1">
    <source>
        <dbReference type="ARBA" id="ARBA00006479"/>
    </source>
</evidence>
<organism evidence="3 4">
    <name type="scientific">Longispora fulva</name>
    <dbReference type="NCBI Taxonomy" id="619741"/>
    <lineage>
        <taxon>Bacteria</taxon>
        <taxon>Bacillati</taxon>
        <taxon>Actinomycetota</taxon>
        <taxon>Actinomycetes</taxon>
        <taxon>Micromonosporales</taxon>
        <taxon>Micromonosporaceae</taxon>
        <taxon>Longispora</taxon>
    </lineage>
</organism>
<dbReference type="InterPro" id="IPR036390">
    <property type="entry name" value="WH_DNA-bd_sf"/>
</dbReference>
<comment type="similarity">
    <text evidence="1">Belongs to the ROK (NagC/XylR) family.</text>
</comment>
<keyword evidence="3" id="KW-0808">Transferase</keyword>
<dbReference type="Proteomes" id="UP000622552">
    <property type="component" value="Unassembled WGS sequence"/>
</dbReference>
<keyword evidence="4" id="KW-1185">Reference proteome</keyword>
<dbReference type="PANTHER" id="PTHR18964:SF149">
    <property type="entry name" value="BIFUNCTIONAL UDP-N-ACETYLGLUCOSAMINE 2-EPIMERASE_N-ACETYLMANNOSAMINE KINASE"/>
    <property type="match status" value="1"/>
</dbReference>
<accession>A0A8J7GX42</accession>
<dbReference type="Pfam" id="PF09339">
    <property type="entry name" value="HTH_IclR"/>
    <property type="match status" value="1"/>
</dbReference>
<dbReference type="AlphaFoldDB" id="A0A8J7GX42"/>
<keyword evidence="3" id="KW-0418">Kinase</keyword>
<sequence>MDEQLGGDLTRLRQLNALNVIRALRGQPAQVVSDLVRRTGLSRPSCEDLLGVLLDQGWAAVEPPAQGGLGRPARRYRFRAEAGVVLGLDIGAYHVRAAIGDLNGTVLATSHRQVEPEWPAGDRLAAADAAAAECLAATRHTAADLWTVAAGVTGLVDRAGNIVLSGTLRDWAGTPLIAHLGARYACPVLVQNDCKLGALAEKVRGVAAGVRDVVYLHAGRRTAASMLINGALYHGYSGATGEIGTLAVTRWDDAAPKLLACPVVPAGTPTDDIGRLVFAAARGGDAVAVDAVRQYTQDLAVGAAALVLTLDPELVVLGGGFSLSGDVIAGPLHGALAELCLRMPRLEVSTLGAESVTLGAVSYAIEHLDRLLFSADSAGLPAPGPPRREQPVEA</sequence>
<dbReference type="PANTHER" id="PTHR18964">
    <property type="entry name" value="ROK (REPRESSOR, ORF, KINASE) FAMILY"/>
    <property type="match status" value="1"/>
</dbReference>
<feature type="domain" description="HTH iclR-type" evidence="2">
    <location>
        <begin position="16"/>
        <end position="60"/>
    </location>
</feature>
<dbReference type="GO" id="GO:0006355">
    <property type="term" value="P:regulation of DNA-templated transcription"/>
    <property type="evidence" value="ECO:0007669"/>
    <property type="project" value="InterPro"/>
</dbReference>
<dbReference type="InterPro" id="IPR000600">
    <property type="entry name" value="ROK"/>
</dbReference>
<reference evidence="3" key="1">
    <citation type="submission" date="2020-11" db="EMBL/GenBank/DDBJ databases">
        <title>Sequencing the genomes of 1000 actinobacteria strains.</title>
        <authorList>
            <person name="Klenk H.-P."/>
        </authorList>
    </citation>
    <scope>NUCLEOTIDE SEQUENCE</scope>
    <source>
        <strain evidence="3">DSM 45356</strain>
    </source>
</reference>
<name>A0A8J7GX42_9ACTN</name>
<dbReference type="InterPro" id="IPR005471">
    <property type="entry name" value="Tscrpt_reg_IclR_N"/>
</dbReference>
<evidence type="ECO:0000313" key="3">
    <source>
        <dbReference type="EMBL" id="MBG6140609.1"/>
    </source>
</evidence>
<dbReference type="RefSeq" id="WP_197007138.1">
    <property type="nucleotide sequence ID" value="NZ_BONS01000005.1"/>
</dbReference>
<evidence type="ECO:0000313" key="4">
    <source>
        <dbReference type="Proteomes" id="UP000622552"/>
    </source>
</evidence>
<dbReference type="Pfam" id="PF00480">
    <property type="entry name" value="ROK"/>
    <property type="match status" value="2"/>
</dbReference>
<protein>
    <submittedName>
        <fullName evidence="3">Putative NBD/HSP70 family sugar kinase</fullName>
    </submittedName>
</protein>
<dbReference type="EMBL" id="JADOUF010000001">
    <property type="protein sequence ID" value="MBG6140609.1"/>
    <property type="molecule type" value="Genomic_DNA"/>
</dbReference>
<dbReference type="GO" id="GO:0003677">
    <property type="term" value="F:DNA binding"/>
    <property type="evidence" value="ECO:0007669"/>
    <property type="project" value="InterPro"/>
</dbReference>
<dbReference type="Gene3D" id="1.10.10.10">
    <property type="entry name" value="Winged helix-like DNA-binding domain superfamily/Winged helix DNA-binding domain"/>
    <property type="match status" value="1"/>
</dbReference>
<dbReference type="InterPro" id="IPR043129">
    <property type="entry name" value="ATPase_NBD"/>
</dbReference>
<dbReference type="SUPFAM" id="SSF46785">
    <property type="entry name" value="Winged helix' DNA-binding domain"/>
    <property type="match status" value="1"/>
</dbReference>
<evidence type="ECO:0000259" key="2">
    <source>
        <dbReference type="Pfam" id="PF09339"/>
    </source>
</evidence>
<gene>
    <name evidence="3" type="ORF">IW245_006803</name>
</gene>
<dbReference type="Gene3D" id="3.30.420.40">
    <property type="match status" value="3"/>
</dbReference>